<feature type="active site" evidence="5">
    <location>
        <position position="45"/>
    </location>
</feature>
<name>A0ABU5UBC3_9CYAN</name>
<dbReference type="InterPro" id="IPR020456">
    <property type="entry name" value="Acylphosphatase"/>
</dbReference>
<comment type="caution">
    <text evidence="8">The sequence shown here is derived from an EMBL/GenBank/DDBJ whole genome shotgun (WGS) entry which is preliminary data.</text>
</comment>
<dbReference type="Proteomes" id="UP001302120">
    <property type="component" value="Unassembled WGS sequence"/>
</dbReference>
<evidence type="ECO:0000256" key="1">
    <source>
        <dbReference type="ARBA" id="ARBA00005614"/>
    </source>
</evidence>
<dbReference type="PANTHER" id="PTHR47268:SF4">
    <property type="entry name" value="ACYLPHOSPHATASE"/>
    <property type="match status" value="1"/>
</dbReference>
<dbReference type="PROSITE" id="PS51160">
    <property type="entry name" value="ACYLPHOSPHATASE_3"/>
    <property type="match status" value="1"/>
</dbReference>
<comment type="catalytic activity">
    <reaction evidence="4 5">
        <text>an acyl phosphate + H2O = a carboxylate + phosphate + H(+)</text>
        <dbReference type="Rhea" id="RHEA:14965"/>
        <dbReference type="ChEBI" id="CHEBI:15377"/>
        <dbReference type="ChEBI" id="CHEBI:15378"/>
        <dbReference type="ChEBI" id="CHEBI:29067"/>
        <dbReference type="ChEBI" id="CHEBI:43474"/>
        <dbReference type="ChEBI" id="CHEBI:59918"/>
        <dbReference type="EC" id="3.6.1.7"/>
    </reaction>
</comment>
<evidence type="ECO:0000259" key="7">
    <source>
        <dbReference type="PROSITE" id="PS51160"/>
    </source>
</evidence>
<organism evidence="8 9">
    <name type="scientific">Nodularia harveyana UHCC-0300</name>
    <dbReference type="NCBI Taxonomy" id="2974287"/>
    <lineage>
        <taxon>Bacteria</taxon>
        <taxon>Bacillati</taxon>
        <taxon>Cyanobacteriota</taxon>
        <taxon>Cyanophyceae</taxon>
        <taxon>Nostocales</taxon>
        <taxon>Nodulariaceae</taxon>
        <taxon>Nodularia</taxon>
    </lineage>
</organism>
<dbReference type="Gene3D" id="3.30.70.100">
    <property type="match status" value="1"/>
</dbReference>
<dbReference type="EMBL" id="JAYGHG010000005">
    <property type="protein sequence ID" value="MEA5580814.1"/>
    <property type="molecule type" value="Genomic_DNA"/>
</dbReference>
<evidence type="ECO:0000256" key="4">
    <source>
        <dbReference type="ARBA" id="ARBA00047645"/>
    </source>
</evidence>
<dbReference type="InterPro" id="IPR001792">
    <property type="entry name" value="Acylphosphatase-like_dom"/>
</dbReference>
<feature type="active site" evidence="5">
    <location>
        <position position="27"/>
    </location>
</feature>
<reference evidence="8 9" key="1">
    <citation type="submission" date="2023-12" db="EMBL/GenBank/DDBJ databases">
        <title>Baltic Sea Cyanobacteria.</title>
        <authorList>
            <person name="Delbaje E."/>
            <person name="Fewer D.P."/>
            <person name="Shishido T.K."/>
        </authorList>
    </citation>
    <scope>NUCLEOTIDE SEQUENCE [LARGE SCALE GENOMIC DNA]</scope>
    <source>
        <strain evidence="8 9">UHCC-0300</strain>
    </source>
</reference>
<dbReference type="RefSeq" id="WP_323195153.1">
    <property type="nucleotide sequence ID" value="NZ_JAYGHG010000005.1"/>
</dbReference>
<evidence type="ECO:0000313" key="9">
    <source>
        <dbReference type="Proteomes" id="UP001302120"/>
    </source>
</evidence>
<accession>A0ABU5UBC3</accession>
<dbReference type="Pfam" id="PF00708">
    <property type="entry name" value="Acylphosphatase"/>
    <property type="match status" value="1"/>
</dbReference>
<dbReference type="InterPro" id="IPR036046">
    <property type="entry name" value="Acylphosphatase-like_dom_sf"/>
</dbReference>
<dbReference type="GO" id="GO:0003998">
    <property type="term" value="F:acylphosphatase activity"/>
    <property type="evidence" value="ECO:0007669"/>
    <property type="project" value="UniProtKB-EC"/>
</dbReference>
<evidence type="ECO:0000256" key="6">
    <source>
        <dbReference type="RuleBase" id="RU004168"/>
    </source>
</evidence>
<evidence type="ECO:0000313" key="8">
    <source>
        <dbReference type="EMBL" id="MEA5580814.1"/>
    </source>
</evidence>
<evidence type="ECO:0000256" key="3">
    <source>
        <dbReference type="ARBA" id="ARBA00015991"/>
    </source>
</evidence>
<evidence type="ECO:0000256" key="5">
    <source>
        <dbReference type="PROSITE-ProRule" id="PRU00520"/>
    </source>
</evidence>
<feature type="domain" description="Acylphosphatase-like" evidence="7">
    <location>
        <begin position="12"/>
        <end position="98"/>
    </location>
</feature>
<keyword evidence="5 8" id="KW-0378">Hydrolase</keyword>
<comment type="similarity">
    <text evidence="1 6">Belongs to the acylphosphatase family.</text>
</comment>
<dbReference type="PANTHER" id="PTHR47268">
    <property type="entry name" value="ACYLPHOSPHATASE"/>
    <property type="match status" value="1"/>
</dbReference>
<dbReference type="EC" id="3.6.1.7" evidence="2 5"/>
<keyword evidence="9" id="KW-1185">Reference proteome</keyword>
<dbReference type="SUPFAM" id="SSF54975">
    <property type="entry name" value="Acylphosphatase/BLUF domain-like"/>
    <property type="match status" value="1"/>
</dbReference>
<protein>
    <recommendedName>
        <fullName evidence="3 5">acylphosphatase</fullName>
        <ecNumber evidence="2 5">3.6.1.7</ecNumber>
    </recommendedName>
</protein>
<evidence type="ECO:0000256" key="2">
    <source>
        <dbReference type="ARBA" id="ARBA00012150"/>
    </source>
</evidence>
<proteinExistence type="inferred from homology"/>
<gene>
    <name evidence="8" type="ORF">VB620_05600</name>
</gene>
<sequence>MQNSTSLPKIVRAHVFISGRVQGVGYRYATVDTASQLGLSGWVQNLPDNRVEAVFEGALVIVEEMLRWCHTGPSAAVVQNIVIEYEQPEHLRGFEVRRFE</sequence>